<feature type="transmembrane region" description="Helical" evidence="2">
    <location>
        <begin position="610"/>
        <end position="629"/>
    </location>
</feature>
<proteinExistence type="predicted"/>
<dbReference type="Proteomes" id="UP001549921">
    <property type="component" value="Unassembled WGS sequence"/>
</dbReference>
<gene>
    <name evidence="4" type="ORF">ABMA28_011952</name>
</gene>
<keyword evidence="2" id="KW-0472">Membrane</keyword>
<evidence type="ECO:0000256" key="2">
    <source>
        <dbReference type="SAM" id="Phobius"/>
    </source>
</evidence>
<evidence type="ECO:0000256" key="1">
    <source>
        <dbReference type="SAM" id="MobiDB-lite"/>
    </source>
</evidence>
<evidence type="ECO:0000313" key="4">
    <source>
        <dbReference type="EMBL" id="KAL0850051.1"/>
    </source>
</evidence>
<dbReference type="Pfam" id="PF10699">
    <property type="entry name" value="HAP2-GCS1"/>
    <property type="match status" value="1"/>
</dbReference>
<name>A0ABD0TL58_LOXSC</name>
<feature type="domain" description="Generative cell specific-1/HAP2" evidence="3">
    <location>
        <begin position="329"/>
        <end position="469"/>
    </location>
</feature>
<dbReference type="InterPro" id="IPR018928">
    <property type="entry name" value="HAP2/GCS1_dom"/>
</dbReference>
<dbReference type="AlphaFoldDB" id="A0ABD0TL58"/>
<organism evidence="4 5">
    <name type="scientific">Loxostege sticticalis</name>
    <name type="common">Beet webworm moth</name>
    <dbReference type="NCBI Taxonomy" id="481309"/>
    <lineage>
        <taxon>Eukaryota</taxon>
        <taxon>Metazoa</taxon>
        <taxon>Ecdysozoa</taxon>
        <taxon>Arthropoda</taxon>
        <taxon>Hexapoda</taxon>
        <taxon>Insecta</taxon>
        <taxon>Pterygota</taxon>
        <taxon>Neoptera</taxon>
        <taxon>Endopterygota</taxon>
        <taxon>Lepidoptera</taxon>
        <taxon>Glossata</taxon>
        <taxon>Ditrysia</taxon>
        <taxon>Pyraloidea</taxon>
        <taxon>Crambidae</taxon>
        <taxon>Pyraustinae</taxon>
        <taxon>Loxostege</taxon>
    </lineage>
</organism>
<sequence>MISVKRDGCTLANNLAMKRDKRHEHNIIVEDITDDYKIPWVEKERFYRRLEHPASSAGDLDDKPTLNKIVDDNILKASQNSEPHKQRASHITQNQHDQTSSKRAKTEERLNHNNDLTTSTSKLKEKPHRFVAHHTTHRSIDSKKVKNTNKNSLIEWPEKNYVLYDIGDPDLWFAVHVQLFEKTSTPEGKTVWNDITKGEVASVSSTQPEWTDQDLNVRYKPTEWISKDEFILPVSSELCLLVPKYDESSADSNDDVITDLNTLGKYIVVHKDDIVDIGAKNKRDGNYSEFASVPKTNNLNEQSHRRVLVRASRALFTGSEDDIIKVSTVGSDHFLTLPHRRPHHAQIDLEARADENQLIRVGSAGSIITVVADNSRRTRSVITIQATNKGLAAARFRVKARDCGPEMASILSGKVDELIAGPSLLPPRHTQRFRLELPTEIPVDVVHCSVALINDDDESVAVRDVAIKKGDRCFCVWHCDCVCLNEDPKLLCREMTETRQVAAGLSPRERARRARSACYPDVVTVNLFVVAVGVIIGLLMLGFLKGCLGLVCRCISKWGIYKMIQVPRKLDHYYEPALRGRTVVYDDEGWPIHPDSKKRNVSLVPRVVEFILNIIFFVTVPCLMLYDVLKKMLCRSSQRRCCSPPEPRDHKKCFSTRDLQMRPLLLERHRAAGEAASSCVDSEQDDTEYVLMQMQKSKESLARSQKKLNESGASSATARKLSLNDYRQN</sequence>
<accession>A0ABD0TL58</accession>
<protein>
    <recommendedName>
        <fullName evidence="3">Generative cell specific-1/HAP2 domain-containing protein</fullName>
    </recommendedName>
</protein>
<reference evidence="4 5" key="1">
    <citation type="submission" date="2024-06" db="EMBL/GenBank/DDBJ databases">
        <title>A chromosome-level genome assembly of beet webworm, Loxostege sticticalis.</title>
        <authorList>
            <person name="Zhang Y."/>
        </authorList>
    </citation>
    <scope>NUCLEOTIDE SEQUENCE [LARGE SCALE GENOMIC DNA]</scope>
    <source>
        <strain evidence="4">AQ028</strain>
        <tissue evidence="4">Male pupae</tissue>
    </source>
</reference>
<feature type="region of interest" description="Disordered" evidence="1">
    <location>
        <begin position="701"/>
        <end position="729"/>
    </location>
</feature>
<feature type="compositionally biased region" description="Polar residues" evidence="1">
    <location>
        <begin position="89"/>
        <end position="98"/>
    </location>
</feature>
<feature type="transmembrane region" description="Helical" evidence="2">
    <location>
        <begin position="518"/>
        <end position="541"/>
    </location>
</feature>
<dbReference type="EMBL" id="JBEDNZ010000003">
    <property type="protein sequence ID" value="KAL0850051.1"/>
    <property type="molecule type" value="Genomic_DNA"/>
</dbReference>
<evidence type="ECO:0000313" key="5">
    <source>
        <dbReference type="Proteomes" id="UP001549921"/>
    </source>
</evidence>
<evidence type="ECO:0000259" key="3">
    <source>
        <dbReference type="Pfam" id="PF10699"/>
    </source>
</evidence>
<feature type="region of interest" description="Disordered" evidence="1">
    <location>
        <begin position="78"/>
        <end position="123"/>
    </location>
</feature>
<keyword evidence="2" id="KW-1133">Transmembrane helix</keyword>
<comment type="caution">
    <text evidence="4">The sequence shown here is derived from an EMBL/GenBank/DDBJ whole genome shotgun (WGS) entry which is preliminary data.</text>
</comment>
<keyword evidence="2" id="KW-0812">Transmembrane</keyword>